<evidence type="ECO:0000256" key="1">
    <source>
        <dbReference type="ARBA" id="ARBA00022670"/>
    </source>
</evidence>
<evidence type="ECO:0000259" key="6">
    <source>
        <dbReference type="PROSITE" id="PS50249"/>
    </source>
</evidence>
<dbReference type="PANTHER" id="PTHR30471:SF3">
    <property type="entry name" value="UPF0758 PROTEIN YEES-RELATED"/>
    <property type="match status" value="1"/>
</dbReference>
<dbReference type="Gene3D" id="3.40.140.10">
    <property type="entry name" value="Cytidine Deaminase, domain 2"/>
    <property type="match status" value="1"/>
</dbReference>
<keyword evidence="3" id="KW-0378">Hydrolase</keyword>
<sequence length="169" mass="19404">MQQGHFVFRDHVMSELSPSSPLSEHEQRIIRRAQRLLERHLRQPGEQFTASSYTRMWLQLHLAPLEREVFMVLFLDNQHRLIDREIMALGSINHVDIPIREIVKAALRHNAAAVILAHNHPSGHAEPSTPDRALTERLKSALELVDIRTLDHLVIGGNQVVSFAERGWL</sequence>
<feature type="domain" description="MPN" evidence="6">
    <location>
        <begin position="46"/>
        <end position="169"/>
    </location>
</feature>
<proteinExistence type="predicted"/>
<dbReference type="EMBL" id="LT615367">
    <property type="protein sequence ID" value="SLM61612.1"/>
    <property type="molecule type" value="Genomic_DNA"/>
</dbReference>
<dbReference type="NCBIfam" id="TIGR00608">
    <property type="entry name" value="radc"/>
    <property type="match status" value="1"/>
</dbReference>
<dbReference type="InterPro" id="IPR037518">
    <property type="entry name" value="MPN"/>
</dbReference>
<dbReference type="CDD" id="cd08071">
    <property type="entry name" value="MPN_DUF2466"/>
    <property type="match status" value="1"/>
</dbReference>
<keyword evidence="1" id="KW-0645">Protease</keyword>
<evidence type="ECO:0000256" key="3">
    <source>
        <dbReference type="ARBA" id="ARBA00022801"/>
    </source>
</evidence>
<reference evidence="7 8" key="1">
    <citation type="submission" date="2016-09" db="EMBL/GenBank/DDBJ databases">
        <authorList>
            <person name="Reverchon S."/>
            <person name="Nasser W."/>
            <person name="Leonard S."/>
            <person name="Brochier C."/>
            <person name="Duprey A."/>
        </authorList>
    </citation>
    <scope>NUCLEOTIDE SEQUENCE [LARGE SCALE GENOMIC DNA]</scope>
    <source>
        <strain evidence="7 8">174/2</strain>
    </source>
</reference>
<dbReference type="KEGG" id="daq:DAQ1742_00518"/>
<dbReference type="InterPro" id="IPR020891">
    <property type="entry name" value="UPF0758_CS"/>
</dbReference>
<dbReference type="PANTHER" id="PTHR30471">
    <property type="entry name" value="DNA REPAIR PROTEIN RADC"/>
    <property type="match status" value="1"/>
</dbReference>
<organism evidence="7 8">
    <name type="scientific">Dickeya aquatica</name>
    <dbReference type="NCBI Taxonomy" id="1401087"/>
    <lineage>
        <taxon>Bacteria</taxon>
        <taxon>Pseudomonadati</taxon>
        <taxon>Pseudomonadota</taxon>
        <taxon>Gammaproteobacteria</taxon>
        <taxon>Enterobacterales</taxon>
        <taxon>Pectobacteriaceae</taxon>
        <taxon>Dickeya</taxon>
    </lineage>
</organism>
<name>A0A375A694_9GAMM</name>
<dbReference type="AlphaFoldDB" id="A0A375A694"/>
<dbReference type="InterPro" id="IPR001405">
    <property type="entry name" value="UPF0758"/>
</dbReference>
<accession>A0A375A694</accession>
<dbReference type="GO" id="GO:0046872">
    <property type="term" value="F:metal ion binding"/>
    <property type="evidence" value="ECO:0007669"/>
    <property type="project" value="UniProtKB-KW"/>
</dbReference>
<evidence type="ECO:0000313" key="8">
    <source>
        <dbReference type="Proteomes" id="UP000294820"/>
    </source>
</evidence>
<evidence type="ECO:0000256" key="4">
    <source>
        <dbReference type="ARBA" id="ARBA00022833"/>
    </source>
</evidence>
<dbReference type="Pfam" id="PF04002">
    <property type="entry name" value="RadC"/>
    <property type="match status" value="1"/>
</dbReference>
<gene>
    <name evidence="7" type="ORF">DAQ1742_00518</name>
</gene>
<keyword evidence="2" id="KW-0479">Metal-binding</keyword>
<dbReference type="PROSITE" id="PS50249">
    <property type="entry name" value="MPN"/>
    <property type="match status" value="1"/>
</dbReference>
<evidence type="ECO:0000256" key="5">
    <source>
        <dbReference type="ARBA" id="ARBA00023049"/>
    </source>
</evidence>
<keyword evidence="4" id="KW-0862">Zinc</keyword>
<keyword evidence="8" id="KW-1185">Reference proteome</keyword>
<evidence type="ECO:0000256" key="2">
    <source>
        <dbReference type="ARBA" id="ARBA00022723"/>
    </source>
</evidence>
<dbReference type="Proteomes" id="UP000294820">
    <property type="component" value="Chromosome 1"/>
</dbReference>
<keyword evidence="5" id="KW-0482">Metalloprotease</keyword>
<evidence type="ECO:0000313" key="7">
    <source>
        <dbReference type="EMBL" id="SLM61612.1"/>
    </source>
</evidence>
<dbReference type="GO" id="GO:0008237">
    <property type="term" value="F:metallopeptidase activity"/>
    <property type="evidence" value="ECO:0007669"/>
    <property type="project" value="UniProtKB-KW"/>
</dbReference>
<dbReference type="InterPro" id="IPR025657">
    <property type="entry name" value="RadC_JAB"/>
</dbReference>
<dbReference type="GO" id="GO:0006508">
    <property type="term" value="P:proteolysis"/>
    <property type="evidence" value="ECO:0007669"/>
    <property type="project" value="UniProtKB-KW"/>
</dbReference>
<dbReference type="PROSITE" id="PS01302">
    <property type="entry name" value="UPF0758"/>
    <property type="match status" value="1"/>
</dbReference>
<protein>
    <submittedName>
        <fullName evidence="7">DNA repair protein RadC</fullName>
    </submittedName>
</protein>
<dbReference type="SUPFAM" id="SSF102712">
    <property type="entry name" value="JAB1/MPN domain"/>
    <property type="match status" value="1"/>
</dbReference>